<evidence type="ECO:0000256" key="8">
    <source>
        <dbReference type="SAM" id="SignalP"/>
    </source>
</evidence>
<accession>A0A5C3NLK9</accession>
<keyword evidence="10" id="KW-1185">Reference proteome</keyword>
<dbReference type="Proteomes" id="UP000305948">
    <property type="component" value="Unassembled WGS sequence"/>
</dbReference>
<keyword evidence="1 8" id="KW-0732">Signal</keyword>
<dbReference type="GO" id="GO:0010411">
    <property type="term" value="P:xyloglucan metabolic process"/>
    <property type="evidence" value="ECO:0007669"/>
    <property type="project" value="TreeGrafter"/>
</dbReference>
<evidence type="ECO:0000313" key="10">
    <source>
        <dbReference type="Proteomes" id="UP000305948"/>
    </source>
</evidence>
<proteinExistence type="inferred from homology"/>
<evidence type="ECO:0000256" key="6">
    <source>
        <dbReference type="ARBA" id="ARBA00023326"/>
    </source>
</evidence>
<evidence type="ECO:0000313" key="9">
    <source>
        <dbReference type="EMBL" id="TFK57376.1"/>
    </source>
</evidence>
<dbReference type="GO" id="GO:0030245">
    <property type="term" value="P:cellulose catabolic process"/>
    <property type="evidence" value="ECO:0007669"/>
    <property type="project" value="UniProtKB-KW"/>
</dbReference>
<protein>
    <submittedName>
        <fullName evidence="9">Oligoxyloglucan reducing end-specific cellobiohydrolase</fullName>
    </submittedName>
</protein>
<dbReference type="CDD" id="cd15482">
    <property type="entry name" value="Sialidase_non-viral"/>
    <property type="match status" value="1"/>
</dbReference>
<dbReference type="EMBL" id="ML213503">
    <property type="protein sequence ID" value="TFK57376.1"/>
    <property type="molecule type" value="Genomic_DNA"/>
</dbReference>
<evidence type="ECO:0000256" key="3">
    <source>
        <dbReference type="ARBA" id="ARBA00023001"/>
    </source>
</evidence>
<feature type="chain" id="PRO_5023051248" evidence="8">
    <location>
        <begin position="22"/>
        <end position="724"/>
    </location>
</feature>
<keyword evidence="6" id="KW-0624">Polysaccharide degradation</keyword>
<evidence type="ECO:0000256" key="4">
    <source>
        <dbReference type="ARBA" id="ARBA00023277"/>
    </source>
</evidence>
<organism evidence="9 10">
    <name type="scientific">Heliocybe sulcata</name>
    <dbReference type="NCBI Taxonomy" id="5364"/>
    <lineage>
        <taxon>Eukaryota</taxon>
        <taxon>Fungi</taxon>
        <taxon>Dikarya</taxon>
        <taxon>Basidiomycota</taxon>
        <taxon>Agaricomycotina</taxon>
        <taxon>Agaricomycetes</taxon>
        <taxon>Gloeophyllales</taxon>
        <taxon>Gloeophyllaceae</taxon>
        <taxon>Heliocybe</taxon>
    </lineage>
</organism>
<keyword evidence="4" id="KW-0119">Carbohydrate metabolism</keyword>
<evidence type="ECO:0000256" key="7">
    <source>
        <dbReference type="ARBA" id="ARBA00037986"/>
    </source>
</evidence>
<dbReference type="InterPro" id="IPR015943">
    <property type="entry name" value="WD40/YVTN_repeat-like_dom_sf"/>
</dbReference>
<evidence type="ECO:0000256" key="5">
    <source>
        <dbReference type="ARBA" id="ARBA00023295"/>
    </source>
</evidence>
<dbReference type="STRING" id="5364.A0A5C3NLK9"/>
<reference evidence="9 10" key="1">
    <citation type="journal article" date="2019" name="Nat. Ecol. Evol.">
        <title>Megaphylogeny resolves global patterns of mushroom evolution.</title>
        <authorList>
            <person name="Varga T."/>
            <person name="Krizsan K."/>
            <person name="Foldi C."/>
            <person name="Dima B."/>
            <person name="Sanchez-Garcia M."/>
            <person name="Sanchez-Ramirez S."/>
            <person name="Szollosi G.J."/>
            <person name="Szarkandi J.G."/>
            <person name="Papp V."/>
            <person name="Albert L."/>
            <person name="Andreopoulos W."/>
            <person name="Angelini C."/>
            <person name="Antonin V."/>
            <person name="Barry K.W."/>
            <person name="Bougher N.L."/>
            <person name="Buchanan P."/>
            <person name="Buyck B."/>
            <person name="Bense V."/>
            <person name="Catcheside P."/>
            <person name="Chovatia M."/>
            <person name="Cooper J."/>
            <person name="Damon W."/>
            <person name="Desjardin D."/>
            <person name="Finy P."/>
            <person name="Geml J."/>
            <person name="Haridas S."/>
            <person name="Hughes K."/>
            <person name="Justo A."/>
            <person name="Karasinski D."/>
            <person name="Kautmanova I."/>
            <person name="Kiss B."/>
            <person name="Kocsube S."/>
            <person name="Kotiranta H."/>
            <person name="LaButti K.M."/>
            <person name="Lechner B.E."/>
            <person name="Liimatainen K."/>
            <person name="Lipzen A."/>
            <person name="Lukacs Z."/>
            <person name="Mihaltcheva S."/>
            <person name="Morgado L.N."/>
            <person name="Niskanen T."/>
            <person name="Noordeloos M.E."/>
            <person name="Ohm R.A."/>
            <person name="Ortiz-Santana B."/>
            <person name="Ovrebo C."/>
            <person name="Racz N."/>
            <person name="Riley R."/>
            <person name="Savchenko A."/>
            <person name="Shiryaev A."/>
            <person name="Soop K."/>
            <person name="Spirin V."/>
            <person name="Szebenyi C."/>
            <person name="Tomsovsky M."/>
            <person name="Tulloss R.E."/>
            <person name="Uehling J."/>
            <person name="Grigoriev I.V."/>
            <person name="Vagvolgyi C."/>
            <person name="Papp T."/>
            <person name="Martin F.M."/>
            <person name="Miettinen O."/>
            <person name="Hibbett D.S."/>
            <person name="Nagy L.G."/>
        </authorList>
    </citation>
    <scope>NUCLEOTIDE SEQUENCE [LARGE SCALE GENOMIC DNA]</scope>
    <source>
        <strain evidence="9 10">OMC1185</strain>
    </source>
</reference>
<dbReference type="PANTHER" id="PTHR43739">
    <property type="entry name" value="XYLOGLUCANASE (EUROFUNG)"/>
    <property type="match status" value="1"/>
</dbReference>
<dbReference type="GO" id="GO:0016798">
    <property type="term" value="F:hydrolase activity, acting on glycosyl bonds"/>
    <property type="evidence" value="ECO:0007669"/>
    <property type="project" value="UniProtKB-KW"/>
</dbReference>
<gene>
    <name evidence="9" type="ORF">OE88DRAFT_1716026</name>
</gene>
<keyword evidence="5" id="KW-0326">Glycosidase</keyword>
<feature type="signal peptide" evidence="8">
    <location>
        <begin position="1"/>
        <end position="21"/>
    </location>
</feature>
<comment type="similarity">
    <text evidence="7">Belongs to the glycosyl hydrolase 74 family.</text>
</comment>
<dbReference type="PANTHER" id="PTHR43739:SF2">
    <property type="entry name" value="OLIGOXYLOGLUCAN-REDUCING END-SPECIFIC XYLOGLUCANASE-RELATED"/>
    <property type="match status" value="1"/>
</dbReference>
<dbReference type="AlphaFoldDB" id="A0A5C3NLK9"/>
<evidence type="ECO:0000256" key="1">
    <source>
        <dbReference type="ARBA" id="ARBA00022729"/>
    </source>
</evidence>
<sequence>MAALRHLSLFLAGLLCPAVFAVSPQAYTWRNVKIGGGGGFVPNIIFSPTEKGLAYARTDIGGAYKLNSDDTWTPLLDWVDNTRWNYWGIDALATDPVDTNRLYLATGMYTNSWDPNNGSILISADYGSTWTASPLPFKVGGNMPGRGMGERLAVDPNSNNILFFGARSGHGLWKTTDYGATWSQVTTLPSTGTYIPDPTDTSGYNSDIIGIAWVTFDSTSGSKGEATPRIYVGVANLGSDNIFVSNDGGATWSAVAGQNSTYLPHKGVLSPSEKALYVSYSDGAGPYDGTMGAVYRYNISSSVWTDITPVSGSDLYFGFGGLAVDLQRPGTLMVATLNSWFPDANIFRSNDSGQTWTRLWEWTAYPDMDKYYAYDDSLAPWLGPNYTYTGTDLKQIGWMIEGLSIDPHDSNHWLYGTGATIYGGHDLLQWDTAARNVTLKSLADGIEETAVQGLISPPSGPIPGFVHDDLNTVRTTEYSNPTWTTTVDLDFAGNNPATIVRIGNGDSSTGKQVALSYDSGSTWTQDNGAADNVTGGHVAISADGDTVLWSTSSNGILVSPQTSAFSAKNNSIFYAASGTQFYLSRDTGKTFTATATLGSSTAPVKIVVNPNLTGDVWVSTDKGLFHSTNSGGTFTAISGVNQAWAIALGKAQSPEGYPAVFAAANIGGMGYFRSDDAGATWVQINDAAHGFGSVSSNVLTADPRTYGHVYIGTNGRGIFYGDIQ</sequence>
<dbReference type="InterPro" id="IPR052025">
    <property type="entry name" value="Xyloglucanase_GH74"/>
</dbReference>
<keyword evidence="3" id="KW-0136">Cellulose degradation</keyword>
<dbReference type="OrthoDB" id="2151161at2759"/>
<dbReference type="FunFam" id="2.130.10.10:FF:000534">
    <property type="entry name" value="Xyloglucanase Xgh74A"/>
    <property type="match status" value="1"/>
</dbReference>
<dbReference type="Gene3D" id="2.130.10.10">
    <property type="entry name" value="YVTN repeat-like/Quinoprotein amine dehydrogenase"/>
    <property type="match status" value="2"/>
</dbReference>
<evidence type="ECO:0000256" key="2">
    <source>
        <dbReference type="ARBA" id="ARBA00022801"/>
    </source>
</evidence>
<dbReference type="SUPFAM" id="SSF110296">
    <property type="entry name" value="Oligoxyloglucan reducing end-specific cellobiohydrolase"/>
    <property type="match status" value="2"/>
</dbReference>
<name>A0A5C3NLK9_9AGAM</name>
<keyword evidence="2 9" id="KW-0378">Hydrolase</keyword>